<sequence length="276" mass="31986">MSDESKTNERQQMATQASYTFSPYFLCHALQSILSYSHSYSHYILQYNLINTFSFQNHCIVGTLDHMEQVIQQSLDEGKKQVILMQKREDILSATLTLIIDEGVEAVTLSKILKRADVGSGTLYNYFSSKEELILVLYTELRQKMSSFVLDGYDPNQSLRLRFENFVQNLIRYCIQHHDEVNFIEHYSYTLHKTHKDDSHLHESEMNDGGFFEAFLALIKDGQNEKIFRPLDQKLVFQLLSGMIFSVTKGAQTGKFDLTDEYIQQVVTACWNAIKE</sequence>
<dbReference type="InterPro" id="IPR036271">
    <property type="entry name" value="Tet_transcr_reg_TetR-rel_C_sf"/>
</dbReference>
<feature type="domain" description="HTH tetR-type" evidence="4">
    <location>
        <begin position="85"/>
        <end position="145"/>
    </location>
</feature>
<name>A0A0A5GHR3_9BACI</name>
<dbReference type="eggNOG" id="COG1309">
    <property type="taxonomic scope" value="Bacteria"/>
</dbReference>
<keyword evidence="2 3" id="KW-0238">DNA-binding</keyword>
<gene>
    <name evidence="5" type="ORF">N781_06725</name>
</gene>
<dbReference type="InterPro" id="IPR009057">
    <property type="entry name" value="Homeodomain-like_sf"/>
</dbReference>
<proteinExistence type="predicted"/>
<evidence type="ECO:0000313" key="5">
    <source>
        <dbReference type="EMBL" id="KGX90768.1"/>
    </source>
</evidence>
<dbReference type="SUPFAM" id="SSF48498">
    <property type="entry name" value="Tetracyclin repressor-like, C-terminal domain"/>
    <property type="match status" value="1"/>
</dbReference>
<dbReference type="OrthoDB" id="9814703at2"/>
<dbReference type="PRINTS" id="PR00455">
    <property type="entry name" value="HTHTETR"/>
</dbReference>
<evidence type="ECO:0000256" key="3">
    <source>
        <dbReference type="PROSITE-ProRule" id="PRU00335"/>
    </source>
</evidence>
<evidence type="ECO:0000259" key="4">
    <source>
        <dbReference type="PROSITE" id="PS50977"/>
    </source>
</evidence>
<dbReference type="STRING" id="1385510.GCA_000425205_02933"/>
<dbReference type="PROSITE" id="PS50977">
    <property type="entry name" value="HTH_TETR_2"/>
    <property type="match status" value="1"/>
</dbReference>
<dbReference type="AlphaFoldDB" id="A0A0A5GHR3"/>
<comment type="caution">
    <text evidence="5">The sequence shown here is derived from an EMBL/GenBank/DDBJ whole genome shotgun (WGS) entry which is preliminary data.</text>
</comment>
<accession>A0A0A5GHR3</accession>
<dbReference type="Pfam" id="PF16295">
    <property type="entry name" value="TetR_C_10"/>
    <property type="match status" value="1"/>
</dbReference>
<keyword evidence="6" id="KW-1185">Reference proteome</keyword>
<dbReference type="Pfam" id="PF00440">
    <property type="entry name" value="TetR_N"/>
    <property type="match status" value="1"/>
</dbReference>
<dbReference type="GO" id="GO:0003677">
    <property type="term" value="F:DNA binding"/>
    <property type="evidence" value="ECO:0007669"/>
    <property type="project" value="UniProtKB-UniRule"/>
</dbReference>
<dbReference type="EMBL" id="AVPE01000013">
    <property type="protein sequence ID" value="KGX90768.1"/>
    <property type="molecule type" value="Genomic_DNA"/>
</dbReference>
<dbReference type="InterPro" id="IPR050624">
    <property type="entry name" value="HTH-type_Tx_Regulator"/>
</dbReference>
<keyword evidence="1" id="KW-0678">Repressor</keyword>
<evidence type="ECO:0000256" key="1">
    <source>
        <dbReference type="ARBA" id="ARBA00022491"/>
    </source>
</evidence>
<dbReference type="Gene3D" id="1.10.357.10">
    <property type="entry name" value="Tetracycline Repressor, domain 2"/>
    <property type="match status" value="1"/>
</dbReference>
<dbReference type="SUPFAM" id="SSF46689">
    <property type="entry name" value="Homeodomain-like"/>
    <property type="match status" value="1"/>
</dbReference>
<dbReference type="InterPro" id="IPR023772">
    <property type="entry name" value="DNA-bd_HTH_TetR-type_CS"/>
</dbReference>
<dbReference type="Proteomes" id="UP000030528">
    <property type="component" value="Unassembled WGS sequence"/>
</dbReference>
<dbReference type="PROSITE" id="PS01081">
    <property type="entry name" value="HTH_TETR_1"/>
    <property type="match status" value="1"/>
</dbReference>
<feature type="DNA-binding region" description="H-T-H motif" evidence="3">
    <location>
        <begin position="108"/>
        <end position="127"/>
    </location>
</feature>
<organism evidence="5 6">
    <name type="scientific">Pontibacillus halophilus JSM 076056 = DSM 19796</name>
    <dbReference type="NCBI Taxonomy" id="1385510"/>
    <lineage>
        <taxon>Bacteria</taxon>
        <taxon>Bacillati</taxon>
        <taxon>Bacillota</taxon>
        <taxon>Bacilli</taxon>
        <taxon>Bacillales</taxon>
        <taxon>Bacillaceae</taxon>
        <taxon>Pontibacillus</taxon>
    </lineage>
</organism>
<evidence type="ECO:0000313" key="6">
    <source>
        <dbReference type="Proteomes" id="UP000030528"/>
    </source>
</evidence>
<protein>
    <recommendedName>
        <fullName evidence="4">HTH tetR-type domain-containing protein</fullName>
    </recommendedName>
</protein>
<dbReference type="InterPro" id="IPR032551">
    <property type="entry name" value="BscR_C"/>
</dbReference>
<dbReference type="InterPro" id="IPR001647">
    <property type="entry name" value="HTH_TetR"/>
</dbReference>
<evidence type="ECO:0000256" key="2">
    <source>
        <dbReference type="ARBA" id="ARBA00023125"/>
    </source>
</evidence>
<reference evidence="5 6" key="1">
    <citation type="submission" date="2013-08" db="EMBL/GenBank/DDBJ databases">
        <authorList>
            <person name="Huang J."/>
            <person name="Wang G."/>
        </authorList>
    </citation>
    <scope>NUCLEOTIDE SEQUENCE [LARGE SCALE GENOMIC DNA]</scope>
    <source>
        <strain evidence="5 6">JSM 076056</strain>
    </source>
</reference>
<dbReference type="PANTHER" id="PTHR43479:SF11">
    <property type="entry name" value="ACREF_ENVCD OPERON REPRESSOR-RELATED"/>
    <property type="match status" value="1"/>
</dbReference>
<dbReference type="PANTHER" id="PTHR43479">
    <property type="entry name" value="ACREF/ENVCD OPERON REPRESSOR-RELATED"/>
    <property type="match status" value="1"/>
</dbReference>